<dbReference type="SUPFAM" id="SSF111369">
    <property type="entry name" value="HlyD-like secretion proteins"/>
    <property type="match status" value="1"/>
</dbReference>
<dbReference type="EMBL" id="CP146284">
    <property type="protein sequence ID" value="WWV66995.1"/>
    <property type="molecule type" value="Genomic_DNA"/>
</dbReference>
<evidence type="ECO:0000256" key="1">
    <source>
        <dbReference type="ARBA" id="ARBA00009477"/>
    </source>
</evidence>
<dbReference type="Gene3D" id="2.40.50.100">
    <property type="match status" value="1"/>
</dbReference>
<dbReference type="Proteomes" id="UP001320603">
    <property type="component" value="Chromosome"/>
</dbReference>
<organism evidence="7 8">
    <name type="scientific">Parabacteroides absconsus</name>
    <dbReference type="NCBI Taxonomy" id="2951805"/>
    <lineage>
        <taxon>Bacteria</taxon>
        <taxon>Pseudomonadati</taxon>
        <taxon>Bacteroidota</taxon>
        <taxon>Bacteroidia</taxon>
        <taxon>Bacteroidales</taxon>
        <taxon>Tannerellaceae</taxon>
        <taxon>Parabacteroides</taxon>
    </lineage>
</organism>
<dbReference type="RefSeq" id="WP_251966382.1">
    <property type="nucleotide sequence ID" value="NZ_CP146284.1"/>
</dbReference>
<evidence type="ECO:0000256" key="2">
    <source>
        <dbReference type="ARBA" id="ARBA00022448"/>
    </source>
</evidence>
<feature type="domain" description="CzcB-like barrel-sandwich hybrid" evidence="6">
    <location>
        <begin position="72"/>
        <end position="210"/>
    </location>
</feature>
<gene>
    <name evidence="7" type="ORF">NEE14_003115</name>
</gene>
<accession>A0ABZ2ILV9</accession>
<feature type="coiled-coil region" evidence="3">
    <location>
        <begin position="100"/>
        <end position="134"/>
    </location>
</feature>
<reference evidence="7 8" key="1">
    <citation type="submission" date="2024-02" db="EMBL/GenBank/DDBJ databases">
        <title>Whole genome sequencing of Parabacteroides sp. AD58.</title>
        <authorList>
            <person name="Chaplin A.V."/>
            <person name="Pikina A.P."/>
            <person name="Sokolova S.R."/>
            <person name="Korostin D.O."/>
            <person name="Efimov B.A."/>
        </authorList>
    </citation>
    <scope>NUCLEOTIDE SEQUENCE [LARGE SCALE GENOMIC DNA]</scope>
    <source>
        <strain evidence="7 8">AD58</strain>
    </source>
</reference>
<evidence type="ECO:0000259" key="5">
    <source>
        <dbReference type="Pfam" id="PF25967"/>
    </source>
</evidence>
<keyword evidence="8" id="KW-1185">Reference proteome</keyword>
<evidence type="ECO:0000313" key="8">
    <source>
        <dbReference type="Proteomes" id="UP001320603"/>
    </source>
</evidence>
<dbReference type="Gene3D" id="2.40.30.170">
    <property type="match status" value="1"/>
</dbReference>
<evidence type="ECO:0000259" key="6">
    <source>
        <dbReference type="Pfam" id="PF25973"/>
    </source>
</evidence>
<dbReference type="Pfam" id="PF25967">
    <property type="entry name" value="RND-MFP_C"/>
    <property type="match status" value="1"/>
</dbReference>
<keyword evidence="3" id="KW-0175">Coiled coil</keyword>
<evidence type="ECO:0000313" key="7">
    <source>
        <dbReference type="EMBL" id="WWV66995.1"/>
    </source>
</evidence>
<dbReference type="InterPro" id="IPR058647">
    <property type="entry name" value="BSH_CzcB-like"/>
</dbReference>
<dbReference type="PROSITE" id="PS51257">
    <property type="entry name" value="PROKAR_LIPOPROTEIN"/>
    <property type="match status" value="1"/>
</dbReference>
<dbReference type="NCBIfam" id="TIGR01730">
    <property type="entry name" value="RND_mfp"/>
    <property type="match status" value="1"/>
</dbReference>
<evidence type="ECO:0000256" key="3">
    <source>
        <dbReference type="SAM" id="Coils"/>
    </source>
</evidence>
<dbReference type="InterPro" id="IPR058627">
    <property type="entry name" value="MdtA-like_C"/>
</dbReference>
<protein>
    <submittedName>
        <fullName evidence="7">Efflux RND transporter periplasmic adaptor subunit</fullName>
    </submittedName>
</protein>
<dbReference type="InterPro" id="IPR006143">
    <property type="entry name" value="RND_pump_MFP"/>
</dbReference>
<dbReference type="InterPro" id="IPR051909">
    <property type="entry name" value="MFP_Cation_Efflux"/>
</dbReference>
<keyword evidence="2" id="KW-0813">Transport</keyword>
<comment type="similarity">
    <text evidence="1">Belongs to the membrane fusion protein (MFP) (TC 8.A.1) family.</text>
</comment>
<dbReference type="PANTHER" id="PTHR30097">
    <property type="entry name" value="CATION EFFLUX SYSTEM PROTEIN CUSB"/>
    <property type="match status" value="1"/>
</dbReference>
<dbReference type="InterPro" id="IPR058792">
    <property type="entry name" value="Beta-barrel_RND_2"/>
</dbReference>
<feature type="domain" description="Multidrug resistance protein MdtA-like C-terminal permuted SH3" evidence="5">
    <location>
        <begin position="300"/>
        <end position="351"/>
    </location>
</feature>
<name>A0ABZ2ILV9_9BACT</name>
<dbReference type="Gene3D" id="2.40.420.20">
    <property type="match status" value="1"/>
</dbReference>
<dbReference type="PANTHER" id="PTHR30097:SF4">
    <property type="entry name" value="SLR6042 PROTEIN"/>
    <property type="match status" value="1"/>
</dbReference>
<proteinExistence type="inferred from homology"/>
<feature type="domain" description="CusB-like beta-barrel" evidence="4">
    <location>
        <begin position="214"/>
        <end position="291"/>
    </location>
</feature>
<dbReference type="Pfam" id="PF25973">
    <property type="entry name" value="BSH_CzcB"/>
    <property type="match status" value="1"/>
</dbReference>
<sequence length="363" mass="41497">MEYKNLWVCLLVLPFVFSCTKTGKEEQESERELFCLTDSLKQVISLDTVFCQPLKRELLLNGRIDFDMDKVTPVYSMLSGNVVTVNAAVGDYVEKGSVLASIRSQEIAELSKERQAAEQQKRVAERNLQAAEDMYASGMISDRDRLEASQALSDANAELQRIHKLYDLYPTDHDTYYLLKAPVSGFITERNINANRSIRPDQEEELFTIAGLEKVWVTADVYESDINKVKEKQPVRITTLTYKDKEFAGEVDRIYQVLDQESKTMRIRIKLDNPKYLLKPGMFANVYVTRQEDEQMLPCIPATSVIFENGHQYVVIVSAQGSFQKREISIYKQNQTVCFVDKGLEQGDVLVNHNSLLVYNALK</sequence>
<dbReference type="Pfam" id="PF25954">
    <property type="entry name" value="Beta-barrel_RND_2"/>
    <property type="match status" value="1"/>
</dbReference>
<evidence type="ECO:0000259" key="4">
    <source>
        <dbReference type="Pfam" id="PF25954"/>
    </source>
</evidence>